<organism evidence="2 3">
    <name type="scientific">Microbacterium bandirmense</name>
    <dbReference type="NCBI Taxonomy" id="3122050"/>
    <lineage>
        <taxon>Bacteria</taxon>
        <taxon>Bacillati</taxon>
        <taxon>Actinomycetota</taxon>
        <taxon>Actinomycetes</taxon>
        <taxon>Micrococcales</taxon>
        <taxon>Microbacteriaceae</taxon>
        <taxon>Microbacterium</taxon>
    </lineage>
</organism>
<evidence type="ECO:0000256" key="1">
    <source>
        <dbReference type="SAM" id="SignalP"/>
    </source>
</evidence>
<evidence type="ECO:0000313" key="3">
    <source>
        <dbReference type="Proteomes" id="UP001371224"/>
    </source>
</evidence>
<protein>
    <submittedName>
        <fullName evidence="2">Extracellular solute-binding protein</fullName>
    </submittedName>
</protein>
<dbReference type="Gene3D" id="3.40.190.10">
    <property type="entry name" value="Periplasmic binding protein-like II"/>
    <property type="match status" value="2"/>
</dbReference>
<comment type="caution">
    <text evidence="2">The sequence shown here is derived from an EMBL/GenBank/DDBJ whole genome shotgun (WGS) entry which is preliminary data.</text>
</comment>
<reference evidence="2 3" key="1">
    <citation type="submission" date="2024-02" db="EMBL/GenBank/DDBJ databases">
        <authorList>
            <person name="Saticioglu I.B."/>
        </authorList>
    </citation>
    <scope>NUCLEOTIDE SEQUENCE [LARGE SCALE GENOMIC DNA]</scope>
    <source>
        <strain evidence="2 3">Mu-80</strain>
    </source>
</reference>
<dbReference type="PROSITE" id="PS51257">
    <property type="entry name" value="PROKAR_LIPOPROTEIN"/>
    <property type="match status" value="1"/>
</dbReference>
<name>A0ABU8L9Q4_9MICO</name>
<dbReference type="SUPFAM" id="SSF53850">
    <property type="entry name" value="Periplasmic binding protein-like II"/>
    <property type="match status" value="1"/>
</dbReference>
<dbReference type="PANTHER" id="PTHR43649:SF12">
    <property type="entry name" value="DIACETYLCHITOBIOSE BINDING PROTEIN DASA"/>
    <property type="match status" value="1"/>
</dbReference>
<gene>
    <name evidence="2" type="ORF">WDU99_06975</name>
</gene>
<keyword evidence="1" id="KW-0732">Signal</keyword>
<dbReference type="Proteomes" id="UP001371224">
    <property type="component" value="Unassembled WGS sequence"/>
</dbReference>
<dbReference type="InterPro" id="IPR006059">
    <property type="entry name" value="SBP"/>
</dbReference>
<proteinExistence type="predicted"/>
<feature type="signal peptide" evidence="1">
    <location>
        <begin position="1"/>
        <end position="28"/>
    </location>
</feature>
<keyword evidence="3" id="KW-1185">Reference proteome</keyword>
<dbReference type="PANTHER" id="PTHR43649">
    <property type="entry name" value="ARABINOSE-BINDING PROTEIN-RELATED"/>
    <property type="match status" value="1"/>
</dbReference>
<accession>A0ABU8L9Q4</accession>
<feature type="chain" id="PRO_5046121066" evidence="1">
    <location>
        <begin position="29"/>
        <end position="433"/>
    </location>
</feature>
<sequence>MYKRTKATIALSAVVVGGLLLAGCSAGAANGPAPEAQELETDPSKISGDIRFMTWWAYADDAVIAAFKKEYPNVNVELDFTPIDSYQQKVQSLASSGDLPDVFGSQQILPLAKGGQLLDMNAALDTPAHDMEGNWRETFIPALLSGANQGLDEVTANGEIWGVPFNAISVANIYNKDIFAEVGIEPAEDFAGLLDNCRALDKAGYIPMSLTGAVWGGWWPSLAWDQTMRDESVADFTVESPGFIRGLEIVSEMADAGCWDPSQVTTDIAAETALFLQQKTAQFVSVPENFLKSVADGADFELATSMLPPLDGKTPNRILGGGNANVIVVNAKSENLSAAVALSKFLTSEGLQRELASTQFTIPSIDISLESANPLMGAYLEATADGFIDPSGYMPAFSTEGQTTWNFEVLPSLLLDKLTPQEAAAAAAGLFNE</sequence>
<dbReference type="EMBL" id="JBBDGM010000005">
    <property type="protein sequence ID" value="MEJ1088056.1"/>
    <property type="molecule type" value="Genomic_DNA"/>
</dbReference>
<evidence type="ECO:0000313" key="2">
    <source>
        <dbReference type="EMBL" id="MEJ1088056.1"/>
    </source>
</evidence>
<dbReference type="RefSeq" id="WP_337331725.1">
    <property type="nucleotide sequence ID" value="NZ_JBBDGM010000005.1"/>
</dbReference>
<dbReference type="Pfam" id="PF01547">
    <property type="entry name" value="SBP_bac_1"/>
    <property type="match status" value="1"/>
</dbReference>
<dbReference type="InterPro" id="IPR050490">
    <property type="entry name" value="Bact_solute-bd_prot1"/>
</dbReference>